<dbReference type="GO" id="GO:1990528">
    <property type="term" value="C:Rvs161p-Rvs167p complex"/>
    <property type="evidence" value="ECO:0007669"/>
    <property type="project" value="TreeGrafter"/>
</dbReference>
<evidence type="ECO:0000256" key="4">
    <source>
        <dbReference type="SAM" id="MobiDB-lite"/>
    </source>
</evidence>
<dbReference type="Proteomes" id="UP000683000">
    <property type="component" value="Unassembled WGS sequence"/>
</dbReference>
<feature type="coiled-coil region" evidence="3">
    <location>
        <begin position="129"/>
        <end position="194"/>
    </location>
</feature>
<sequence length="656" mass="73780">MASRQLGKFRQWAGEKISSRDKTVVVEDELRELEQDIELRKQGILRLQAASEDYHHVLSKKRESPSSGEAEKLMPLDALGIVMVTHGEEYADDSAFGTCLVALGRAHCKIATLQEAYGLMFQDTFVVSCERFAQDIKDYEHQRKKLDSRRLSYDAAKTKLEKIKCNKKEKEKERREAEDELQRCRLRFEETSEDVRSRIQAIQENEVFQLRELTDFLDIQLNFARQYFEILNDVKASWCDESTLTKSEDMRVNSQSHTPSFADADKDTSLRSKQSTLSNRTSSVESEDDPGVRTPVRRKSDADKSIMLSRSTSRASRKRSNSSVTPAANESATKPNKRMGVTGWASNAVSSIAGLGKKDRDAFTALMNEDEEKDGADTPDVSRPPSSISSSRKSPKVKSADLPSESPRINGRILKPPSQQEKKLVKALFDFSGSSDELSFRTGDEITVIQEVLDDWWLGMHADGRKGLFPATYTEPISKTPRSSPFGSGPSHPSPGDQIDDGESIHDYIPPHSANSLTFDAQSITSTVSEDEEERHLMPVKPSDDEDTFPPPPRQDFPVPPPILWNRTNSDIPKRPPPPPPPRRSLTTPIIPLTPDRRVETESLSSARIYMKPPNATFGQDVSPFDSLVDTSAYCISFEQHTHERKGLCKNCFRMH</sequence>
<keyword evidence="9" id="KW-1185">Reference proteome</keyword>
<feature type="domain" description="SH3" evidence="5">
    <location>
        <begin position="420"/>
        <end position="479"/>
    </location>
</feature>
<keyword evidence="1 2" id="KW-0728">SH3 domain</keyword>
<protein>
    <recommendedName>
        <fullName evidence="10">BAR-domain-containing protein</fullName>
    </recommendedName>
</protein>
<dbReference type="PANTHER" id="PTHR47174">
    <property type="entry name" value="BRIDGING INTEGRATOR 3"/>
    <property type="match status" value="1"/>
</dbReference>
<feature type="compositionally biased region" description="Polar residues" evidence="4">
    <location>
        <begin position="271"/>
        <end position="284"/>
    </location>
</feature>
<dbReference type="GO" id="GO:0030479">
    <property type="term" value="C:actin cortical patch"/>
    <property type="evidence" value="ECO:0007669"/>
    <property type="project" value="TreeGrafter"/>
</dbReference>
<feature type="compositionally biased region" description="Polar residues" evidence="4">
    <location>
        <begin position="324"/>
        <end position="334"/>
    </location>
</feature>
<feature type="region of interest" description="Disordered" evidence="4">
    <location>
        <begin position="369"/>
        <end position="418"/>
    </location>
</feature>
<dbReference type="GO" id="GO:0031097">
    <property type="term" value="C:medial cortex"/>
    <property type="evidence" value="ECO:0007669"/>
    <property type="project" value="TreeGrafter"/>
</dbReference>
<dbReference type="GO" id="GO:0006897">
    <property type="term" value="P:endocytosis"/>
    <property type="evidence" value="ECO:0007669"/>
    <property type="project" value="InterPro"/>
</dbReference>
<accession>A0A8I2YSP6</accession>
<dbReference type="SUPFAM" id="SSF50044">
    <property type="entry name" value="SH3-domain"/>
    <property type="match status" value="1"/>
</dbReference>
<feature type="region of interest" description="Disordered" evidence="4">
    <location>
        <begin position="474"/>
        <end position="590"/>
    </location>
</feature>
<evidence type="ECO:0000313" key="9">
    <source>
        <dbReference type="Proteomes" id="UP000683000"/>
    </source>
</evidence>
<dbReference type="SMART" id="SM00721">
    <property type="entry name" value="BAR"/>
    <property type="match status" value="1"/>
</dbReference>
<dbReference type="PROSITE" id="PS51021">
    <property type="entry name" value="BAR"/>
    <property type="match status" value="1"/>
</dbReference>
<dbReference type="InterPro" id="IPR036028">
    <property type="entry name" value="SH3-like_dom_sf"/>
</dbReference>
<dbReference type="GO" id="GO:0097320">
    <property type="term" value="P:plasma membrane tubulation"/>
    <property type="evidence" value="ECO:0007669"/>
    <property type="project" value="TreeGrafter"/>
</dbReference>
<evidence type="ECO:0000256" key="2">
    <source>
        <dbReference type="PROSITE-ProRule" id="PRU00192"/>
    </source>
</evidence>
<dbReference type="Gene3D" id="2.30.30.40">
    <property type="entry name" value="SH3 Domains"/>
    <property type="match status" value="1"/>
</dbReference>
<comment type="caution">
    <text evidence="8">The sequence shown here is derived from an EMBL/GenBank/DDBJ whole genome shotgun (WGS) entry which is preliminary data.</text>
</comment>
<dbReference type="GO" id="GO:0043332">
    <property type="term" value="C:mating projection tip"/>
    <property type="evidence" value="ECO:0007669"/>
    <property type="project" value="TreeGrafter"/>
</dbReference>
<evidence type="ECO:0000256" key="3">
    <source>
        <dbReference type="SAM" id="Coils"/>
    </source>
</evidence>
<dbReference type="InterPro" id="IPR046982">
    <property type="entry name" value="BIN3/RVS161-like"/>
</dbReference>
<feature type="region of interest" description="Disordered" evidence="4">
    <location>
        <begin position="246"/>
        <end position="342"/>
    </location>
</feature>
<evidence type="ECO:0000259" key="6">
    <source>
        <dbReference type="PROSITE" id="PS51021"/>
    </source>
</evidence>
<dbReference type="Gene3D" id="1.20.1270.60">
    <property type="entry name" value="Arfaptin homology (AH) domain/BAR domain"/>
    <property type="match status" value="1"/>
</dbReference>
<feature type="domain" description="BAR" evidence="6">
    <location>
        <begin position="15"/>
        <end position="247"/>
    </location>
</feature>
<dbReference type="PANTHER" id="PTHR47174:SF2">
    <property type="entry name" value="SH3 DOMAIN SIGNALLING PROTEIN (AFU_ORTHOLOGUE AFUA_5G07670)"/>
    <property type="match status" value="1"/>
</dbReference>
<dbReference type="SMART" id="SM00326">
    <property type="entry name" value="SH3"/>
    <property type="match status" value="1"/>
</dbReference>
<dbReference type="AlphaFoldDB" id="A0A8I2YSP6"/>
<evidence type="ECO:0000313" key="8">
    <source>
        <dbReference type="EMBL" id="KAG6377800.1"/>
    </source>
</evidence>
<dbReference type="SUPFAM" id="SSF103657">
    <property type="entry name" value="BAR/IMD domain-like"/>
    <property type="match status" value="1"/>
</dbReference>
<feature type="compositionally biased region" description="Polar residues" evidence="4">
    <location>
        <begin position="513"/>
        <end position="528"/>
    </location>
</feature>
<feature type="compositionally biased region" description="Low complexity" evidence="4">
    <location>
        <begin position="381"/>
        <end position="392"/>
    </location>
</feature>
<dbReference type="EMBL" id="JAGFBS010000080">
    <property type="protein sequence ID" value="KAG6369464.1"/>
    <property type="molecule type" value="Genomic_DNA"/>
</dbReference>
<dbReference type="InterPro" id="IPR004148">
    <property type="entry name" value="BAR_dom"/>
</dbReference>
<dbReference type="InterPro" id="IPR027267">
    <property type="entry name" value="AH/BAR_dom_sf"/>
</dbReference>
<dbReference type="PROSITE" id="PS50002">
    <property type="entry name" value="SH3"/>
    <property type="match status" value="1"/>
</dbReference>
<name>A0A8I2YSP6_9AGAM</name>
<evidence type="ECO:0000256" key="1">
    <source>
        <dbReference type="ARBA" id="ARBA00022443"/>
    </source>
</evidence>
<dbReference type="EMBL" id="JAGFBS010000008">
    <property type="protein sequence ID" value="KAG6377800.1"/>
    <property type="molecule type" value="Genomic_DNA"/>
</dbReference>
<dbReference type="InterPro" id="IPR001452">
    <property type="entry name" value="SH3_domain"/>
</dbReference>
<dbReference type="OrthoDB" id="10263741at2759"/>
<reference evidence="8" key="1">
    <citation type="submission" date="2021-03" db="EMBL/GenBank/DDBJ databases">
        <title>Evolutionary innovations through gain and loss of genes in the ectomycorrhizal Boletales.</title>
        <authorList>
            <person name="Wu G."/>
            <person name="Miyauchi S."/>
            <person name="Morin E."/>
            <person name="Yang Z.-L."/>
            <person name="Xu J."/>
            <person name="Martin F.M."/>
        </authorList>
    </citation>
    <scope>NUCLEOTIDE SEQUENCE</scope>
    <source>
        <strain evidence="8">BR01</strain>
    </source>
</reference>
<evidence type="ECO:0008006" key="10">
    <source>
        <dbReference type="Google" id="ProtNLM"/>
    </source>
</evidence>
<feature type="compositionally biased region" description="Low complexity" evidence="4">
    <location>
        <begin position="481"/>
        <end position="496"/>
    </location>
</feature>
<evidence type="ECO:0000259" key="5">
    <source>
        <dbReference type="PROSITE" id="PS50002"/>
    </source>
</evidence>
<keyword evidence="3" id="KW-0175">Coiled coil</keyword>
<dbReference type="GO" id="GO:0008289">
    <property type="term" value="F:lipid binding"/>
    <property type="evidence" value="ECO:0007669"/>
    <property type="project" value="TreeGrafter"/>
</dbReference>
<dbReference type="GO" id="GO:0051666">
    <property type="term" value="P:actin cortical patch localization"/>
    <property type="evidence" value="ECO:0007669"/>
    <property type="project" value="InterPro"/>
</dbReference>
<evidence type="ECO:0000313" key="7">
    <source>
        <dbReference type="EMBL" id="KAG6369464.1"/>
    </source>
</evidence>
<organism evidence="8 9">
    <name type="scientific">Boletus reticuloceps</name>
    <dbReference type="NCBI Taxonomy" id="495285"/>
    <lineage>
        <taxon>Eukaryota</taxon>
        <taxon>Fungi</taxon>
        <taxon>Dikarya</taxon>
        <taxon>Basidiomycota</taxon>
        <taxon>Agaricomycotina</taxon>
        <taxon>Agaricomycetes</taxon>
        <taxon>Agaricomycetidae</taxon>
        <taxon>Boletales</taxon>
        <taxon>Boletineae</taxon>
        <taxon>Boletaceae</taxon>
        <taxon>Boletoideae</taxon>
        <taxon>Boletus</taxon>
    </lineage>
</organism>
<dbReference type="Pfam" id="PF14604">
    <property type="entry name" value="SH3_9"/>
    <property type="match status" value="1"/>
</dbReference>
<dbReference type="Pfam" id="PF03114">
    <property type="entry name" value="BAR"/>
    <property type="match status" value="1"/>
</dbReference>
<dbReference type="PRINTS" id="PR00452">
    <property type="entry name" value="SH3DOMAIN"/>
</dbReference>
<dbReference type="CDD" id="cd00174">
    <property type="entry name" value="SH3"/>
    <property type="match status" value="1"/>
</dbReference>
<proteinExistence type="predicted"/>
<gene>
    <name evidence="8" type="ORF">JVT61DRAFT_14573</name>
    <name evidence="7" type="ORF">JVT61DRAFT_14834</name>
</gene>
<feature type="compositionally biased region" description="Pro residues" evidence="4">
    <location>
        <begin position="549"/>
        <end position="563"/>
    </location>
</feature>